<dbReference type="RefSeq" id="XP_015183458.1">
    <property type="nucleotide sequence ID" value="XM_015327972.1"/>
</dbReference>
<organism evidence="2 6">
    <name type="scientific">Polistes dominula</name>
    <name type="common">European paper wasp</name>
    <name type="synonym">Vespa dominula</name>
    <dbReference type="NCBI Taxonomy" id="743375"/>
    <lineage>
        <taxon>Eukaryota</taxon>
        <taxon>Metazoa</taxon>
        <taxon>Ecdysozoa</taxon>
        <taxon>Arthropoda</taxon>
        <taxon>Hexapoda</taxon>
        <taxon>Insecta</taxon>
        <taxon>Pterygota</taxon>
        <taxon>Neoptera</taxon>
        <taxon>Endopterygota</taxon>
        <taxon>Hymenoptera</taxon>
        <taxon>Apocrita</taxon>
        <taxon>Aculeata</taxon>
        <taxon>Vespoidea</taxon>
        <taxon>Vespidae</taxon>
        <taxon>Polistinae</taxon>
        <taxon>Polistini</taxon>
        <taxon>Polistes</taxon>
    </lineage>
</organism>
<dbReference type="RefSeq" id="XP_015183459.1">
    <property type="nucleotide sequence ID" value="XM_015327973.1"/>
</dbReference>
<dbReference type="PANTHER" id="PTHR10404">
    <property type="entry name" value="N-ACETYLATED-ALPHA-LINKED ACIDIC DIPEPTIDASE"/>
    <property type="match status" value="1"/>
</dbReference>
<evidence type="ECO:0000313" key="4">
    <source>
        <dbReference type="RefSeq" id="XP_015183459.1"/>
    </source>
</evidence>
<name>A0ABM1ITC4_POLDO</name>
<keyword evidence="2" id="KW-1185">Reference proteome</keyword>
<keyword evidence="1" id="KW-0812">Transmembrane</keyword>
<dbReference type="Proteomes" id="UP000694924">
    <property type="component" value="Unplaced"/>
</dbReference>
<keyword evidence="1" id="KW-1133">Transmembrane helix</keyword>
<dbReference type="RefSeq" id="XP_015183461.1">
    <property type="nucleotide sequence ID" value="XM_015327975.1"/>
</dbReference>
<gene>
    <name evidence="3 4 5 6 7" type="primary">LOC107070097</name>
</gene>
<evidence type="ECO:0000313" key="3">
    <source>
        <dbReference type="RefSeq" id="XP_015183458.1"/>
    </source>
</evidence>
<evidence type="ECO:0000313" key="7">
    <source>
        <dbReference type="RefSeq" id="XP_015183462.1"/>
    </source>
</evidence>
<dbReference type="Gene3D" id="3.40.630.10">
    <property type="entry name" value="Zn peptidases"/>
    <property type="match status" value="1"/>
</dbReference>
<accession>A0ABM1ITC4</accession>
<dbReference type="SUPFAM" id="SSF53187">
    <property type="entry name" value="Zn-dependent exopeptidases"/>
    <property type="match status" value="1"/>
</dbReference>
<protein>
    <submittedName>
        <fullName evidence="3 4">N-acetylated-alpha-linked acidic dipeptidase-like protein</fullName>
    </submittedName>
</protein>
<dbReference type="GeneID" id="107070097"/>
<reference evidence="3 4" key="1">
    <citation type="submission" date="2025-05" db="UniProtKB">
        <authorList>
            <consortium name="RefSeq"/>
        </authorList>
    </citation>
    <scope>IDENTIFICATION</scope>
    <source>
        <tissue evidence="3 4">Whole body</tissue>
    </source>
</reference>
<feature type="transmembrane region" description="Helical" evidence="1">
    <location>
        <begin position="26"/>
        <end position="48"/>
    </location>
</feature>
<dbReference type="RefSeq" id="XP_015183462.1">
    <property type="nucleotide sequence ID" value="XM_015327976.1"/>
</dbReference>
<dbReference type="PANTHER" id="PTHR10404:SF74">
    <property type="entry name" value="AMINOPEPTIDASE NAALADL1-LIKE"/>
    <property type="match status" value="1"/>
</dbReference>
<dbReference type="RefSeq" id="XP_015183460.1">
    <property type="nucleotide sequence ID" value="XM_015327974.1"/>
</dbReference>
<evidence type="ECO:0000313" key="5">
    <source>
        <dbReference type="RefSeq" id="XP_015183460.1"/>
    </source>
</evidence>
<keyword evidence="1" id="KW-0472">Membrane</keyword>
<sequence>MHRVLSFQMARGLGESSEFVTKRMCFSFLFSVGFICLLCGFLLGRFASERSIEFRAQRRRLELDGNGLKHNEHLQQFLLQKLGESSYQTSWTNSISKEDIETLKIGEVLSDLPIFHQIVTNGSFVLATSHGSRERDRFVILSASGNGIDIALELAKVLNQLRVEHNWKPRRTLIFCLFLGSLDICPTMMSNFIRHKIVAYIALYDDNLQGNGSFISAGSDVIQSIILQEVKIIRNLNYQNNNIFDLDNQAYQKIVFPRLALDIPHAVISFMKNNNTVNNESFKSHRIPLMQLIGDTIWRLSESLVFHWNVKYFNDTVNNVLETINVSTFLDIKDEIKENVDKLMSEVQVLNQRIDTTDLSKSLDTRIMNDILMDLDRSLLCPDKYFRSKTDLASFHILSEQSPFMLSYLSDLQQCYNAAVQLLQEW</sequence>
<proteinExistence type="predicted"/>
<dbReference type="InterPro" id="IPR039373">
    <property type="entry name" value="Peptidase_M28B"/>
</dbReference>
<evidence type="ECO:0000256" key="1">
    <source>
        <dbReference type="SAM" id="Phobius"/>
    </source>
</evidence>
<evidence type="ECO:0000313" key="2">
    <source>
        <dbReference type="Proteomes" id="UP000694924"/>
    </source>
</evidence>
<evidence type="ECO:0000313" key="6">
    <source>
        <dbReference type="RefSeq" id="XP_015183461.1"/>
    </source>
</evidence>